<protein>
    <submittedName>
        <fullName evidence="2">Uncharacterized protein</fullName>
    </submittedName>
</protein>
<dbReference type="AlphaFoldDB" id="A0A1B3BB64"/>
<name>A0A1B3BB64_9GAMM</name>
<dbReference type="Proteomes" id="UP000094147">
    <property type="component" value="Chromosome"/>
</dbReference>
<evidence type="ECO:0000256" key="1">
    <source>
        <dbReference type="SAM" id="Phobius"/>
    </source>
</evidence>
<proteinExistence type="predicted"/>
<keyword evidence="1" id="KW-0472">Membrane</keyword>
<evidence type="ECO:0000313" key="3">
    <source>
        <dbReference type="Proteomes" id="UP000094147"/>
    </source>
</evidence>
<gene>
    <name evidence="2" type="ORF">KS2013_1321</name>
</gene>
<organism evidence="2 3">
    <name type="scientific">Kangiella sediminilitoris</name>
    <dbReference type="NCBI Taxonomy" id="1144748"/>
    <lineage>
        <taxon>Bacteria</taxon>
        <taxon>Pseudomonadati</taxon>
        <taxon>Pseudomonadota</taxon>
        <taxon>Gammaproteobacteria</taxon>
        <taxon>Kangiellales</taxon>
        <taxon>Kangiellaceae</taxon>
        <taxon>Kangiella</taxon>
    </lineage>
</organism>
<dbReference type="STRING" id="1144748.KS2013_1321"/>
<dbReference type="KEGG" id="ksd:KS2013_1321"/>
<dbReference type="EMBL" id="CP012418">
    <property type="protein sequence ID" value="AOE50035.1"/>
    <property type="molecule type" value="Genomic_DNA"/>
</dbReference>
<feature type="transmembrane region" description="Helical" evidence="1">
    <location>
        <begin position="38"/>
        <end position="62"/>
    </location>
</feature>
<keyword evidence="1" id="KW-1133">Transmembrane helix</keyword>
<keyword evidence="1" id="KW-0812">Transmembrane</keyword>
<reference evidence="3" key="1">
    <citation type="submission" date="2015-08" db="EMBL/GenBank/DDBJ databases">
        <authorList>
            <person name="Kim K.M."/>
        </authorList>
    </citation>
    <scope>NUCLEOTIDE SEQUENCE [LARGE SCALE GENOMIC DNA]</scope>
    <source>
        <strain evidence="3">KCTC 23892</strain>
    </source>
</reference>
<keyword evidence="3" id="KW-1185">Reference proteome</keyword>
<evidence type="ECO:0000313" key="2">
    <source>
        <dbReference type="EMBL" id="AOE50035.1"/>
    </source>
</evidence>
<sequence length="78" mass="8800">MKYFKSSMLIVLTSGLSLTGIQLSQVLTISVGSQSIMIMLNLLTVFQLKVPFYVIQFCRSLLDLRSLSLKLSMLVNKR</sequence>
<accession>A0A1B3BB64</accession>